<dbReference type="RefSeq" id="WP_258541690.1">
    <property type="nucleotide sequence ID" value="NZ_OU015584.1"/>
</dbReference>
<sequence>MALHEPYEKRLGHTHDFVVKYRFFSIEEGGRNNTPMQGYRSDFWYKCDDQKPNQLYMIWPEFLDDKGNLIMNKEIPVPKSGTANMWVINPQFRPFHKSKIHEGLVGYFMEGSCKVAICEVISVDGLRTNPTE</sequence>
<accession>A0A916NBH8</accession>
<proteinExistence type="predicted"/>
<organism evidence="1 2">
    <name type="scientific">Parvicella tangerina</name>
    <dbReference type="NCBI Taxonomy" id="2829795"/>
    <lineage>
        <taxon>Bacteria</taxon>
        <taxon>Pseudomonadati</taxon>
        <taxon>Bacteroidota</taxon>
        <taxon>Flavobacteriia</taxon>
        <taxon>Flavobacteriales</taxon>
        <taxon>Parvicellaceae</taxon>
        <taxon>Parvicella</taxon>
    </lineage>
</organism>
<dbReference type="KEGG" id="ptan:CRYO30217_01489"/>
<gene>
    <name evidence="1" type="ORF">CRYO30217_01489</name>
</gene>
<dbReference type="AlphaFoldDB" id="A0A916NBH8"/>
<name>A0A916NBH8_9FLAO</name>
<dbReference type="Proteomes" id="UP000683507">
    <property type="component" value="Chromosome"/>
</dbReference>
<reference evidence="1" key="1">
    <citation type="submission" date="2021-04" db="EMBL/GenBank/DDBJ databases">
        <authorList>
            <person name="Rodrigo-Torres L."/>
            <person name="Arahal R. D."/>
            <person name="Lucena T."/>
        </authorList>
    </citation>
    <scope>NUCLEOTIDE SEQUENCE</scope>
    <source>
        <strain evidence="1">AS29M-1</strain>
    </source>
</reference>
<evidence type="ECO:0000313" key="1">
    <source>
        <dbReference type="EMBL" id="CAG5080939.1"/>
    </source>
</evidence>
<evidence type="ECO:0000313" key="2">
    <source>
        <dbReference type="Proteomes" id="UP000683507"/>
    </source>
</evidence>
<dbReference type="EMBL" id="OU015584">
    <property type="protein sequence ID" value="CAG5080939.1"/>
    <property type="molecule type" value="Genomic_DNA"/>
</dbReference>
<protein>
    <submittedName>
        <fullName evidence="1">Uncharacterized protein</fullName>
    </submittedName>
</protein>
<keyword evidence="2" id="KW-1185">Reference proteome</keyword>